<dbReference type="InterPro" id="IPR001138">
    <property type="entry name" value="Zn2Cys6_DnaBD"/>
</dbReference>
<dbReference type="InterPro" id="IPR021858">
    <property type="entry name" value="Fun_TF"/>
</dbReference>
<dbReference type="CDD" id="cd00067">
    <property type="entry name" value="GAL4"/>
    <property type="match status" value="1"/>
</dbReference>
<protein>
    <recommendedName>
        <fullName evidence="3">Zn(2)-C6 fungal-type domain-containing protein</fullName>
    </recommendedName>
</protein>
<feature type="domain" description="Zn(2)-C6 fungal-type" evidence="3">
    <location>
        <begin position="16"/>
        <end position="46"/>
    </location>
</feature>
<evidence type="ECO:0000256" key="1">
    <source>
        <dbReference type="ARBA" id="ARBA00004123"/>
    </source>
</evidence>
<reference evidence="4 5" key="1">
    <citation type="submission" date="2024-06" db="EMBL/GenBank/DDBJ databases">
        <title>Complete genome of Phlyctema vagabunda strain 19-DSS-EL-015.</title>
        <authorList>
            <person name="Fiorenzani C."/>
        </authorList>
    </citation>
    <scope>NUCLEOTIDE SEQUENCE [LARGE SCALE GENOMIC DNA]</scope>
    <source>
        <strain evidence="4 5">19-DSS-EL-015</strain>
    </source>
</reference>
<dbReference type="Pfam" id="PF11951">
    <property type="entry name" value="Fungal_trans_2"/>
    <property type="match status" value="1"/>
</dbReference>
<sequence length="579" mass="65059">MDKPIKSVPAVRSTQGCWTCRLRRKKCDEVRPECLRCASVNVACCYGPKPEWIGNSALAKDELARIKAVVGASANRKRAAFRARARVSSEASTQYSPSSQSVPKNQEQSLLLPSFSEISSGVRPHDRGYWNANETKSFWYPKWVEDHEASLMMHYLDNVFFLQFRFHTPSLSAGGRGWLLSLLTRTKPLYHAALSLSALHQQSLLCLGQDQAQMDTFHELERHHNLTLQELQLFIRAQSENASEQGRFKGNIQILACMVELISFELFNGGISNWQVHLAAASTLILSLHGISQNDQNDPEVPHEPRRSLVRYASQDSTSRAMSSEHAALEFLTGAVIWFDILACVSTGARPYLSDYHTDFLTATPWNRDIRENGVIELDTIMGCRNWVMVLIGRIAQLGQQQSLRAFSDQQVREQQTMIRDELSLKDAQIQSDIDSMRSRHDGPPPAYSPEEYKRYTTDVVTHIFACAADVYLGNIVGSIGIDCQMEPIISALKMIPDPRMMRGLVWPLCVAGCMAKTPSEQAYFRSVTSVAVNDSRTFGNSKQALEILEKAWDMQLRTEPSVDCTTCIREMGTCVLLV</sequence>
<evidence type="ECO:0000256" key="2">
    <source>
        <dbReference type="ARBA" id="ARBA00023242"/>
    </source>
</evidence>
<organism evidence="4 5">
    <name type="scientific">Phlyctema vagabunda</name>
    <dbReference type="NCBI Taxonomy" id="108571"/>
    <lineage>
        <taxon>Eukaryota</taxon>
        <taxon>Fungi</taxon>
        <taxon>Dikarya</taxon>
        <taxon>Ascomycota</taxon>
        <taxon>Pezizomycotina</taxon>
        <taxon>Leotiomycetes</taxon>
        <taxon>Helotiales</taxon>
        <taxon>Dermateaceae</taxon>
        <taxon>Phlyctema</taxon>
    </lineage>
</organism>
<dbReference type="Pfam" id="PF00172">
    <property type="entry name" value="Zn_clus"/>
    <property type="match status" value="1"/>
</dbReference>
<keyword evidence="2" id="KW-0539">Nucleus</keyword>
<dbReference type="PANTHER" id="PTHR37534">
    <property type="entry name" value="TRANSCRIPTIONAL ACTIVATOR PROTEIN UGA3"/>
    <property type="match status" value="1"/>
</dbReference>
<keyword evidence="5" id="KW-1185">Reference proteome</keyword>
<name>A0ABR4PHE8_9HELO</name>
<accession>A0ABR4PHE8</accession>
<comment type="subcellular location">
    <subcellularLocation>
        <location evidence="1">Nucleus</location>
    </subcellularLocation>
</comment>
<dbReference type="SUPFAM" id="SSF57701">
    <property type="entry name" value="Zn2/Cys6 DNA-binding domain"/>
    <property type="match status" value="1"/>
</dbReference>
<dbReference type="Proteomes" id="UP001629113">
    <property type="component" value="Unassembled WGS sequence"/>
</dbReference>
<dbReference type="EMBL" id="JBFCZG010000005">
    <property type="protein sequence ID" value="KAL3422756.1"/>
    <property type="molecule type" value="Genomic_DNA"/>
</dbReference>
<evidence type="ECO:0000313" key="5">
    <source>
        <dbReference type="Proteomes" id="UP001629113"/>
    </source>
</evidence>
<evidence type="ECO:0000259" key="3">
    <source>
        <dbReference type="PROSITE" id="PS50048"/>
    </source>
</evidence>
<dbReference type="SMART" id="SM00066">
    <property type="entry name" value="GAL4"/>
    <property type="match status" value="1"/>
</dbReference>
<comment type="caution">
    <text evidence="4">The sequence shown here is derived from an EMBL/GenBank/DDBJ whole genome shotgun (WGS) entry which is preliminary data.</text>
</comment>
<dbReference type="PANTHER" id="PTHR37534:SF26">
    <property type="entry name" value="TRANSCRIPTION FACTOR, PUTATIVE-RELATED"/>
    <property type="match status" value="1"/>
</dbReference>
<evidence type="ECO:0000313" key="4">
    <source>
        <dbReference type="EMBL" id="KAL3422756.1"/>
    </source>
</evidence>
<proteinExistence type="predicted"/>
<gene>
    <name evidence="4" type="ORF">PVAG01_06912</name>
</gene>
<dbReference type="Gene3D" id="4.10.240.10">
    <property type="entry name" value="Zn(2)-C6 fungal-type DNA-binding domain"/>
    <property type="match status" value="1"/>
</dbReference>
<dbReference type="PROSITE" id="PS00463">
    <property type="entry name" value="ZN2_CY6_FUNGAL_1"/>
    <property type="match status" value="1"/>
</dbReference>
<dbReference type="PROSITE" id="PS50048">
    <property type="entry name" value="ZN2_CY6_FUNGAL_2"/>
    <property type="match status" value="1"/>
</dbReference>
<dbReference type="InterPro" id="IPR036864">
    <property type="entry name" value="Zn2-C6_fun-type_DNA-bd_sf"/>
</dbReference>